<reference evidence="8 9" key="1">
    <citation type="journal article" date="2012" name="J. Bacteriol.">
        <title>Genome sequence of the bacterium Streptomyces davawensis JCM 4913 and heterologous production of the unique antibiotic roseoflavin.</title>
        <authorList>
            <person name="Jankowitsch F."/>
            <person name="Schwarz J."/>
            <person name="Ruckert C."/>
            <person name="Gust B."/>
            <person name="Szczepanowski R."/>
            <person name="Blom J."/>
            <person name="Pelzer S."/>
            <person name="Kalinowski J."/>
            <person name="Mack M."/>
        </authorList>
    </citation>
    <scope>NUCLEOTIDE SEQUENCE [LARGE SCALE GENOMIC DNA]</scope>
    <source>
        <strain evidence="9">DSM 101723 / JCM 4913 / KCC S-0913 / 768</strain>
    </source>
</reference>
<keyword evidence="9" id="KW-1185">Reference proteome</keyword>
<evidence type="ECO:0000313" key="8">
    <source>
        <dbReference type="EMBL" id="CCK31005.1"/>
    </source>
</evidence>
<dbReference type="InterPro" id="IPR006710">
    <property type="entry name" value="Glyco_hydro_43"/>
</dbReference>
<dbReference type="GO" id="GO:0004553">
    <property type="term" value="F:hydrolase activity, hydrolyzing O-glycosyl compounds"/>
    <property type="evidence" value="ECO:0007669"/>
    <property type="project" value="InterPro"/>
</dbReference>
<evidence type="ECO:0000256" key="1">
    <source>
        <dbReference type="ARBA" id="ARBA00004834"/>
    </source>
</evidence>
<proteinExistence type="inferred from homology"/>
<name>K4RCE0_STRDJ</name>
<evidence type="ECO:0000256" key="2">
    <source>
        <dbReference type="ARBA" id="ARBA00009865"/>
    </source>
</evidence>
<dbReference type="PANTHER" id="PTHR43301:SF3">
    <property type="entry name" value="ARABINAN ENDO-1,5-ALPHA-L-ARABINOSIDASE A-RELATED"/>
    <property type="match status" value="1"/>
</dbReference>
<evidence type="ECO:0000256" key="5">
    <source>
        <dbReference type="PIRSR" id="PIRSR606710-2"/>
    </source>
</evidence>
<dbReference type="InterPro" id="IPR023296">
    <property type="entry name" value="Glyco_hydro_beta-prop_sf"/>
</dbReference>
<dbReference type="RefSeq" id="WP_015661339.1">
    <property type="nucleotide sequence ID" value="NC_020504.1"/>
</dbReference>
<accession>K4RCE0</accession>
<dbReference type="Gene3D" id="2.115.10.20">
    <property type="entry name" value="Glycosyl hydrolase domain, family 43"/>
    <property type="match status" value="2"/>
</dbReference>
<dbReference type="InterPro" id="IPR054460">
    <property type="entry name" value="DUF5018-rel"/>
</dbReference>
<dbReference type="Pfam" id="PF04616">
    <property type="entry name" value="Glyco_hydro_43"/>
    <property type="match status" value="1"/>
</dbReference>
<dbReference type="PATRIC" id="fig|1214101.3.peg.6712"/>
<evidence type="ECO:0000313" key="9">
    <source>
        <dbReference type="Proteomes" id="UP000008043"/>
    </source>
</evidence>
<comment type="pathway">
    <text evidence="1">Glycan metabolism; L-arabinan degradation.</text>
</comment>
<evidence type="ECO:0000256" key="3">
    <source>
        <dbReference type="ARBA" id="ARBA00022801"/>
    </source>
</evidence>
<gene>
    <name evidence="8" type="ORF">BN159_6626</name>
</gene>
<dbReference type="KEGG" id="sdv:BN159_6626"/>
<dbReference type="EMBL" id="HE971709">
    <property type="protein sequence ID" value="CCK31005.1"/>
    <property type="molecule type" value="Genomic_DNA"/>
</dbReference>
<dbReference type="CDD" id="cd09004">
    <property type="entry name" value="GH43_bXyl-like"/>
    <property type="match status" value="1"/>
</dbReference>
<dbReference type="SUPFAM" id="SSF75005">
    <property type="entry name" value="Arabinanase/levansucrase/invertase"/>
    <property type="match status" value="3"/>
</dbReference>
<dbReference type="eggNOG" id="COG3507">
    <property type="taxonomic scope" value="Bacteria"/>
</dbReference>
<keyword evidence="8" id="KW-0624">Polysaccharide degradation</keyword>
<dbReference type="eggNOG" id="COG1621">
    <property type="taxonomic scope" value="Bacteria"/>
</dbReference>
<dbReference type="Proteomes" id="UP000008043">
    <property type="component" value="Chromosome"/>
</dbReference>
<feature type="signal peptide" evidence="6">
    <location>
        <begin position="1"/>
        <end position="25"/>
    </location>
</feature>
<keyword evidence="3 8" id="KW-0378">Hydrolase</keyword>
<protein>
    <submittedName>
        <fullName evidence="8">Endo-1,4-beta-xylanase</fullName>
    </submittedName>
</protein>
<dbReference type="GO" id="GO:0045493">
    <property type="term" value="P:xylan catabolic process"/>
    <property type="evidence" value="ECO:0007669"/>
    <property type="project" value="UniProtKB-KW"/>
</dbReference>
<evidence type="ECO:0000259" key="7">
    <source>
        <dbReference type="Pfam" id="PF22243"/>
    </source>
</evidence>
<keyword evidence="8" id="KW-0858">Xylan degradation</keyword>
<dbReference type="STRING" id="1214101.BN159_6626"/>
<evidence type="ECO:0000256" key="6">
    <source>
        <dbReference type="SAM" id="SignalP"/>
    </source>
</evidence>
<feature type="site" description="Important for catalytic activity, responsible for pKa modulation of the active site Glu and correct orientation of both the proton donor and substrate" evidence="5">
    <location>
        <position position="562"/>
    </location>
</feature>
<feature type="domain" description="DUF5018" evidence="7">
    <location>
        <begin position="404"/>
        <end position="434"/>
    </location>
</feature>
<dbReference type="AlphaFoldDB" id="K4RCE0"/>
<keyword evidence="8" id="KW-0119">Carbohydrate metabolism</keyword>
<dbReference type="Pfam" id="PF22243">
    <property type="entry name" value="DUF5018-rel"/>
    <property type="match status" value="1"/>
</dbReference>
<dbReference type="OrthoDB" id="9758923at2"/>
<dbReference type="Gene3D" id="2.60.40.2340">
    <property type="match status" value="1"/>
</dbReference>
<comment type="similarity">
    <text evidence="2">Belongs to the glycosyl hydrolase 43 family.</text>
</comment>
<feature type="chain" id="PRO_5003879892" evidence="6">
    <location>
        <begin position="26"/>
        <end position="733"/>
    </location>
</feature>
<organism evidence="8 9">
    <name type="scientific">Streptomyces davaonensis (strain DSM 101723 / JCM 4913 / KCC S-0913 / 768)</name>
    <dbReference type="NCBI Taxonomy" id="1214101"/>
    <lineage>
        <taxon>Bacteria</taxon>
        <taxon>Bacillati</taxon>
        <taxon>Actinomycetota</taxon>
        <taxon>Actinomycetes</taxon>
        <taxon>Kitasatosporales</taxon>
        <taxon>Streptomycetaceae</taxon>
        <taxon>Streptomyces</taxon>
    </lineage>
</organism>
<dbReference type="InterPro" id="IPR050727">
    <property type="entry name" value="GH43_arabinanases"/>
</dbReference>
<dbReference type="PANTHER" id="PTHR43301">
    <property type="entry name" value="ARABINAN ENDO-1,5-ALPHA-L-ARABINOSIDASE"/>
    <property type="match status" value="1"/>
</dbReference>
<keyword evidence="6" id="KW-0732">Signal</keyword>
<sequence length="733" mass="81347">MRPRLLLVACLSLLLALLTAPPGTADSGAPPVKHPKYAGYLFAYFTGEGTADGEQIRYALSRGNDALHWRELNAGKPVLTSTIGEKGLRDPFVIRSPEGDKFFMIATDLRMYRNSSGSWDQVQRHGSKSVMVWESTDLVHWTDQRLVKVSPDTAGNTWAPEAYWDETLGEYVVFWASKLYAEDDPEHTGSTYNKMLYATTKDFRTFSEPKVWNDPGYSVIDSTVVAHQGTYYRYTKDERDPGSSSPCSKFITGEKSTSLTSTSYDFVADCIGSGAMDRGEGPTVFKSNTQEKWYLFIDEYGGRGYLPFETTDLDSGRWTPSTDYQLPASPRHGTVIPVTQAEYDRLLAAYPESPASVVDATARGQKGYAVVTESASKVVLPMRPDADLRHLAPKLWVGEDATVSPKSGTRRDFRTPQTYTVTAADGTTRTWTVEAVPTRSPVLPGLNADPDVRYMDGEYWIYPTTDGFRGWGGMQFKAYSSKDLVHWKDHGVVLDLGPDVSWAEKYAWAPAIAERDGKYYFYFCAEQQIGVAEADSPAGPFKDALGEPLVAKGGAWSGQMIDPAVFTDDDGTSYLYWGNGRGYVVPLDDDMVSFDPAGVRDITPANFREGSFVVKRQGTYYFMWSEDDTRSENYHVAYATGPSPLGPWTERGTILSKRPEYGIKGTGHHSVVNTPGTDDWYVVYHRFALNGPGRPGGDGTHRETTIDRLRFTADGLIEPVVPTLESIRPVRGR</sequence>
<evidence type="ECO:0000256" key="4">
    <source>
        <dbReference type="ARBA" id="ARBA00023295"/>
    </source>
</evidence>
<dbReference type="HOGENOM" id="CLU_010779_2_0_11"/>
<dbReference type="CDD" id="cd08983">
    <property type="entry name" value="GH43_Bt3655-like"/>
    <property type="match status" value="1"/>
</dbReference>
<keyword evidence="4 8" id="KW-0326">Glycosidase</keyword>